<dbReference type="PANTHER" id="PTHR48108:SF32">
    <property type="entry name" value="TRANSCRIPTIONAL REPRESSOR CCPN"/>
    <property type="match status" value="1"/>
</dbReference>
<dbReference type="PIRSF" id="PIRSF026546">
    <property type="entry name" value="UCP026546_CBS_YqzB"/>
    <property type="match status" value="1"/>
</dbReference>
<dbReference type="Gene3D" id="1.10.10.10">
    <property type="entry name" value="Winged helix-like DNA-binding domain superfamily/Winged helix DNA-binding domain"/>
    <property type="match status" value="1"/>
</dbReference>
<proteinExistence type="predicted"/>
<evidence type="ECO:0000313" key="4">
    <source>
        <dbReference type="EMBL" id="MFD0871148.1"/>
    </source>
</evidence>
<evidence type="ECO:0000256" key="2">
    <source>
        <dbReference type="PROSITE-ProRule" id="PRU00703"/>
    </source>
</evidence>
<keyword evidence="2" id="KW-0129">CBS domain</keyword>
<feature type="domain" description="CBS" evidence="3">
    <location>
        <begin position="90"/>
        <end position="148"/>
    </location>
</feature>
<keyword evidence="5" id="KW-1185">Reference proteome</keyword>
<keyword evidence="1" id="KW-0677">Repeat</keyword>
<dbReference type="EMBL" id="JBHTIU010000074">
    <property type="protein sequence ID" value="MFD0871148.1"/>
    <property type="molecule type" value="Genomic_DNA"/>
</dbReference>
<dbReference type="SUPFAM" id="SSF46785">
    <property type="entry name" value="Winged helix' DNA-binding domain"/>
    <property type="match status" value="1"/>
</dbReference>
<dbReference type="SUPFAM" id="SSF54631">
    <property type="entry name" value="CBS-domain pair"/>
    <property type="match status" value="1"/>
</dbReference>
<evidence type="ECO:0000259" key="3">
    <source>
        <dbReference type="PROSITE" id="PS51371"/>
    </source>
</evidence>
<evidence type="ECO:0000313" key="5">
    <source>
        <dbReference type="Proteomes" id="UP001597120"/>
    </source>
</evidence>
<dbReference type="InterPro" id="IPR036390">
    <property type="entry name" value="WH_DNA-bd_sf"/>
</dbReference>
<accession>A0ABW3DC98</accession>
<dbReference type="InterPro" id="IPR051462">
    <property type="entry name" value="CBS_domain-containing"/>
</dbReference>
<protein>
    <submittedName>
        <fullName evidence="4">Helix-turn-helix transcriptional regulator</fullName>
    </submittedName>
</protein>
<dbReference type="PROSITE" id="PS51371">
    <property type="entry name" value="CBS"/>
    <property type="match status" value="2"/>
</dbReference>
<dbReference type="InterPro" id="IPR046342">
    <property type="entry name" value="CBS_dom_sf"/>
</dbReference>
<dbReference type="Proteomes" id="UP001597120">
    <property type="component" value="Unassembled WGS sequence"/>
</dbReference>
<dbReference type="InterPro" id="IPR013196">
    <property type="entry name" value="HTH_11"/>
</dbReference>
<name>A0ABW3DC98_9BACL</name>
<gene>
    <name evidence="4" type="ORF">ACFQ03_18565</name>
</gene>
<dbReference type="PANTHER" id="PTHR48108">
    <property type="entry name" value="CBS DOMAIN-CONTAINING PROTEIN CBSX2, CHLOROPLASTIC"/>
    <property type="match status" value="1"/>
</dbReference>
<dbReference type="Gene3D" id="3.10.580.10">
    <property type="entry name" value="CBS-domain"/>
    <property type="match status" value="1"/>
</dbReference>
<sequence length="218" mass="23491">MLRCQEGAVIELSTRQLEIVELVRRHAPITGEQIAEALGLSRPTIRSDLSLLVMLGYLDAKPKVGYFLGTFAAETSRTYARTLGLKVRDVQAVAVVVQHTSTVQDAVVTLFTEDVGGLAVLDDNGRLAGVVSRKDLLKVTLGNAAAASMPISLVMTREPNIVTVTPEDTVLDAARKLISHEVDMLPVVSEEEHPDGKEVVGRITKTTITKVFMGMAGE</sequence>
<dbReference type="Pfam" id="PF08279">
    <property type="entry name" value="HTH_11"/>
    <property type="match status" value="1"/>
</dbReference>
<dbReference type="InterPro" id="IPR016842">
    <property type="entry name" value="UCP026546_HTH-CBS"/>
</dbReference>
<dbReference type="InterPro" id="IPR000644">
    <property type="entry name" value="CBS_dom"/>
</dbReference>
<organism evidence="4 5">
    <name type="scientific">Paenibacillus residui</name>
    <dbReference type="NCBI Taxonomy" id="629724"/>
    <lineage>
        <taxon>Bacteria</taxon>
        <taxon>Bacillati</taxon>
        <taxon>Bacillota</taxon>
        <taxon>Bacilli</taxon>
        <taxon>Bacillales</taxon>
        <taxon>Paenibacillaceae</taxon>
        <taxon>Paenibacillus</taxon>
    </lineage>
</organism>
<dbReference type="InterPro" id="IPR036388">
    <property type="entry name" value="WH-like_DNA-bd_sf"/>
</dbReference>
<dbReference type="Pfam" id="PF00571">
    <property type="entry name" value="CBS"/>
    <property type="match status" value="2"/>
</dbReference>
<dbReference type="CDD" id="cd04617">
    <property type="entry name" value="CBS_pair_CcpN"/>
    <property type="match status" value="1"/>
</dbReference>
<dbReference type="RefSeq" id="WP_144933882.1">
    <property type="nucleotide sequence ID" value="NZ_JBHTIU010000074.1"/>
</dbReference>
<comment type="caution">
    <text evidence="4">The sequence shown here is derived from an EMBL/GenBank/DDBJ whole genome shotgun (WGS) entry which is preliminary data.</text>
</comment>
<evidence type="ECO:0000256" key="1">
    <source>
        <dbReference type="ARBA" id="ARBA00022737"/>
    </source>
</evidence>
<dbReference type="SMART" id="SM00116">
    <property type="entry name" value="CBS"/>
    <property type="match status" value="2"/>
</dbReference>
<reference evidence="5" key="1">
    <citation type="journal article" date="2019" name="Int. J. Syst. Evol. Microbiol.">
        <title>The Global Catalogue of Microorganisms (GCM) 10K type strain sequencing project: providing services to taxonomists for standard genome sequencing and annotation.</title>
        <authorList>
            <consortium name="The Broad Institute Genomics Platform"/>
            <consortium name="The Broad Institute Genome Sequencing Center for Infectious Disease"/>
            <person name="Wu L."/>
            <person name="Ma J."/>
        </authorList>
    </citation>
    <scope>NUCLEOTIDE SEQUENCE [LARGE SCALE GENOMIC DNA]</scope>
    <source>
        <strain evidence="5">CCUG 57263</strain>
    </source>
</reference>
<feature type="domain" description="CBS" evidence="3">
    <location>
        <begin position="155"/>
        <end position="218"/>
    </location>
</feature>